<name>A0AB34J484_PRYPA</name>
<dbReference type="EMBL" id="JBGBPQ010000012">
    <property type="protein sequence ID" value="KAL1514463.1"/>
    <property type="molecule type" value="Genomic_DNA"/>
</dbReference>
<sequence>MFASRIKSSGVLDWPGRFMSCKLIALGLLAAGELAMAVDTTCEHVHQAYVSNECCNADRAKLVSDQALALIPGCKNETDWRDTVWPAPAVTITADSQNCDGSQCFNRLHPSIPMVAYANPGDIVLFDTPTGTADIKNKSLYEENLAFIPSVQYIATLHQLAGPLGINGAVAGDKIAVKILDIEAEDWGWNHAAPGLGFLSDMVKSQYFTWWKPKGSNLRRPDVWTSDRLPGVEVPYNPFPGIVTTLPSAEVVQRVKAREAQVLADGGAANLAGSLRMGVTGDIPSAFPSAICGLSGSDPDNCLRTISPDVYYGNEDSQRITVGNTLILECFVDGCGIGIGDVHGAQGDGEVSITAIEIEAHVKIEVQLIKPGDPMYHLPSPTTLGKTNNPLASSPFVSFHGFSNKPDPIPAFAEEVDFPWPIQQHATFADAVLNKTFVADNLQLGARNALLKCLTWLHEVLGYSFNQGLVLASVAVDLRVAQVVDKPQGSVEAYLPLNIFTGEAKAKVEAAVGFTF</sequence>
<dbReference type="SUPFAM" id="SSF141130">
    <property type="entry name" value="Acetamidase/Formamidase-like"/>
    <property type="match status" value="1"/>
</dbReference>
<accession>A0AB34J484</accession>
<dbReference type="PANTHER" id="PTHR31891">
    <property type="entry name" value="FORMAMIDASE C869.04-RELATED"/>
    <property type="match status" value="1"/>
</dbReference>
<evidence type="ECO:0000256" key="1">
    <source>
        <dbReference type="SAM" id="SignalP"/>
    </source>
</evidence>
<comment type="caution">
    <text evidence="2">The sequence shown here is derived from an EMBL/GenBank/DDBJ whole genome shotgun (WGS) entry which is preliminary data.</text>
</comment>
<evidence type="ECO:0000313" key="3">
    <source>
        <dbReference type="Proteomes" id="UP001515480"/>
    </source>
</evidence>
<feature type="chain" id="PRO_5044276633" description="Formamidase" evidence="1">
    <location>
        <begin position="38"/>
        <end position="516"/>
    </location>
</feature>
<dbReference type="Proteomes" id="UP001515480">
    <property type="component" value="Unassembled WGS sequence"/>
</dbReference>
<evidence type="ECO:0000313" key="2">
    <source>
        <dbReference type="EMBL" id="KAL1514463.1"/>
    </source>
</evidence>
<dbReference type="PANTHER" id="PTHR31891:SF1">
    <property type="entry name" value="FORMAMIDASE C869.04-RELATED"/>
    <property type="match status" value="1"/>
</dbReference>
<keyword evidence="1" id="KW-0732">Signal</keyword>
<dbReference type="Gene3D" id="3.10.28.20">
    <property type="entry name" value="Acetamidase/Formamidase-like domains"/>
    <property type="match status" value="1"/>
</dbReference>
<dbReference type="Gene3D" id="2.60.120.580">
    <property type="entry name" value="Acetamidase/Formamidase-like domains"/>
    <property type="match status" value="2"/>
</dbReference>
<dbReference type="InterPro" id="IPR004304">
    <property type="entry name" value="FmdA_AmdA"/>
</dbReference>
<dbReference type="GO" id="GO:0016811">
    <property type="term" value="F:hydrolase activity, acting on carbon-nitrogen (but not peptide) bonds, in linear amides"/>
    <property type="evidence" value="ECO:0007669"/>
    <property type="project" value="InterPro"/>
</dbReference>
<organism evidence="2 3">
    <name type="scientific">Prymnesium parvum</name>
    <name type="common">Toxic golden alga</name>
    <dbReference type="NCBI Taxonomy" id="97485"/>
    <lineage>
        <taxon>Eukaryota</taxon>
        <taxon>Haptista</taxon>
        <taxon>Haptophyta</taxon>
        <taxon>Prymnesiophyceae</taxon>
        <taxon>Prymnesiales</taxon>
        <taxon>Prymnesiaceae</taxon>
        <taxon>Prymnesium</taxon>
    </lineage>
</organism>
<reference evidence="2 3" key="1">
    <citation type="journal article" date="2024" name="Science">
        <title>Giant polyketide synthase enzymes in the biosynthesis of giant marine polyether toxins.</title>
        <authorList>
            <person name="Fallon T.R."/>
            <person name="Shende V.V."/>
            <person name="Wierzbicki I.H."/>
            <person name="Pendleton A.L."/>
            <person name="Watervoot N.F."/>
            <person name="Auber R.P."/>
            <person name="Gonzalez D.J."/>
            <person name="Wisecaver J.H."/>
            <person name="Moore B.S."/>
        </authorList>
    </citation>
    <scope>NUCLEOTIDE SEQUENCE [LARGE SCALE GENOMIC DNA]</scope>
    <source>
        <strain evidence="2 3">12B1</strain>
    </source>
</reference>
<dbReference type="AlphaFoldDB" id="A0AB34J484"/>
<dbReference type="Pfam" id="PF03069">
    <property type="entry name" value="FmdA_AmdA"/>
    <property type="match status" value="1"/>
</dbReference>
<feature type="signal peptide" evidence="1">
    <location>
        <begin position="1"/>
        <end position="37"/>
    </location>
</feature>
<protein>
    <recommendedName>
        <fullName evidence="4">Formamidase</fullName>
    </recommendedName>
</protein>
<proteinExistence type="predicted"/>
<keyword evidence="3" id="KW-1185">Reference proteome</keyword>
<gene>
    <name evidence="2" type="ORF">AB1Y20_003562</name>
</gene>
<evidence type="ECO:0008006" key="4">
    <source>
        <dbReference type="Google" id="ProtNLM"/>
    </source>
</evidence>